<protein>
    <submittedName>
        <fullName evidence="2">DNA-binding transcriptional regulator, ArsR family</fullName>
    </submittedName>
</protein>
<dbReference type="InterPro" id="IPR036388">
    <property type="entry name" value="WH-like_DNA-bd_sf"/>
</dbReference>
<dbReference type="GO" id="GO:0003700">
    <property type="term" value="F:DNA-binding transcription factor activity"/>
    <property type="evidence" value="ECO:0007669"/>
    <property type="project" value="InterPro"/>
</dbReference>
<evidence type="ECO:0000313" key="3">
    <source>
        <dbReference type="Proteomes" id="UP000199103"/>
    </source>
</evidence>
<dbReference type="InterPro" id="IPR011991">
    <property type="entry name" value="ArsR-like_HTH"/>
</dbReference>
<dbReference type="InterPro" id="IPR001845">
    <property type="entry name" value="HTH_ArsR_DNA-bd_dom"/>
</dbReference>
<sequence>MAKYSLEEIRQLAGALAADSRLLIIDRLRSGPATSTELAASAGIGLPAVQKQLAVLQRVGLIASTKQGRVVIHRLQPERMDVLADWIRTRTSFWRNSFATLESALDTATKGH</sequence>
<dbReference type="AlphaFoldDB" id="A0A1H1MZK8"/>
<dbReference type="PANTHER" id="PTHR38600:SF1">
    <property type="entry name" value="TRANSCRIPTIONAL REGULATORY PROTEIN"/>
    <property type="match status" value="1"/>
</dbReference>
<name>A0A1H1MZK8_9ACTN</name>
<dbReference type="EMBL" id="LT629772">
    <property type="protein sequence ID" value="SDR92176.1"/>
    <property type="molecule type" value="Genomic_DNA"/>
</dbReference>
<dbReference type="PROSITE" id="PS50987">
    <property type="entry name" value="HTH_ARSR_2"/>
    <property type="match status" value="1"/>
</dbReference>
<dbReference type="Proteomes" id="UP000199103">
    <property type="component" value="Chromosome I"/>
</dbReference>
<reference evidence="2 3" key="1">
    <citation type="submission" date="2016-10" db="EMBL/GenBank/DDBJ databases">
        <authorList>
            <person name="de Groot N.N."/>
        </authorList>
    </citation>
    <scope>NUCLEOTIDE SEQUENCE [LARGE SCALE GENOMIC DNA]</scope>
    <source>
        <strain evidence="2 3">DSM 21800</strain>
    </source>
</reference>
<dbReference type="InterPro" id="IPR036390">
    <property type="entry name" value="WH_DNA-bd_sf"/>
</dbReference>
<evidence type="ECO:0000259" key="1">
    <source>
        <dbReference type="PROSITE" id="PS50987"/>
    </source>
</evidence>
<dbReference type="Pfam" id="PF12840">
    <property type="entry name" value="HTH_20"/>
    <property type="match status" value="1"/>
</dbReference>
<organism evidence="2 3">
    <name type="scientific">Microlunatus soli</name>
    <dbReference type="NCBI Taxonomy" id="630515"/>
    <lineage>
        <taxon>Bacteria</taxon>
        <taxon>Bacillati</taxon>
        <taxon>Actinomycetota</taxon>
        <taxon>Actinomycetes</taxon>
        <taxon>Propionibacteriales</taxon>
        <taxon>Propionibacteriaceae</taxon>
        <taxon>Microlunatus</taxon>
    </lineage>
</organism>
<dbReference type="PANTHER" id="PTHR38600">
    <property type="entry name" value="TRANSCRIPTIONAL REGULATORY PROTEIN"/>
    <property type="match status" value="1"/>
</dbReference>
<evidence type="ECO:0000313" key="2">
    <source>
        <dbReference type="EMBL" id="SDR92176.1"/>
    </source>
</evidence>
<dbReference type="CDD" id="cd00090">
    <property type="entry name" value="HTH_ARSR"/>
    <property type="match status" value="1"/>
</dbReference>
<feature type="domain" description="HTH arsR-type" evidence="1">
    <location>
        <begin position="1"/>
        <end position="95"/>
    </location>
</feature>
<dbReference type="OrthoDB" id="9806976at2"/>
<accession>A0A1H1MZK8</accession>
<dbReference type="RefSeq" id="WP_091518827.1">
    <property type="nucleotide sequence ID" value="NZ_LT629772.1"/>
</dbReference>
<dbReference type="STRING" id="630515.SAMN04489812_0318"/>
<keyword evidence="2" id="KW-0238">DNA-binding</keyword>
<dbReference type="Gene3D" id="1.10.10.10">
    <property type="entry name" value="Winged helix-like DNA-binding domain superfamily/Winged helix DNA-binding domain"/>
    <property type="match status" value="1"/>
</dbReference>
<dbReference type="SMART" id="SM00418">
    <property type="entry name" value="HTH_ARSR"/>
    <property type="match status" value="1"/>
</dbReference>
<gene>
    <name evidence="2" type="ORF">SAMN04489812_0318</name>
</gene>
<dbReference type="GO" id="GO:0003677">
    <property type="term" value="F:DNA binding"/>
    <property type="evidence" value="ECO:0007669"/>
    <property type="project" value="UniProtKB-KW"/>
</dbReference>
<keyword evidence="3" id="KW-1185">Reference proteome</keyword>
<dbReference type="SUPFAM" id="SSF46785">
    <property type="entry name" value="Winged helix' DNA-binding domain"/>
    <property type="match status" value="1"/>
</dbReference>
<proteinExistence type="predicted"/>